<protein>
    <submittedName>
        <fullName evidence="1">Uncharacterized protein</fullName>
    </submittedName>
</protein>
<dbReference type="eggNOG" id="ENOG50318F2">
    <property type="taxonomic scope" value="Bacteria"/>
</dbReference>
<keyword evidence="2" id="KW-1185">Reference proteome</keyword>
<dbReference type="RefSeq" id="WP_012153954.1">
    <property type="nucleotide sequence ID" value="NC_009901.1"/>
</dbReference>
<gene>
    <name evidence="1" type="ordered locus">Spea_0691</name>
</gene>
<dbReference type="EMBL" id="CP000851">
    <property type="protein sequence ID" value="ABV86018.1"/>
    <property type="molecule type" value="Genomic_DNA"/>
</dbReference>
<evidence type="ECO:0000313" key="2">
    <source>
        <dbReference type="Proteomes" id="UP000002608"/>
    </source>
</evidence>
<dbReference type="Gene3D" id="2.40.10.320">
    <property type="entry name" value="Uncharacterised protein PF13642 yp_926445, N-terminal domain"/>
    <property type="match status" value="1"/>
</dbReference>
<dbReference type="Gene3D" id="1.10.8.650">
    <property type="entry name" value="Uncharacterised protein PF13642 yp_926445, C-terminal domain"/>
    <property type="match status" value="1"/>
</dbReference>
<dbReference type="AlphaFoldDB" id="A8H0D1"/>
<name>A8H0D1_SHEPA</name>
<accession>A8H0D1</accession>
<reference evidence="1 2" key="1">
    <citation type="submission" date="2007-10" db="EMBL/GenBank/DDBJ databases">
        <title>Complete sequence of Shewanella pealeana ATCC 700345.</title>
        <authorList>
            <consortium name="US DOE Joint Genome Institute"/>
            <person name="Copeland A."/>
            <person name="Lucas S."/>
            <person name="Lapidus A."/>
            <person name="Barry K."/>
            <person name="Glavina del Rio T."/>
            <person name="Dalin E."/>
            <person name="Tice H."/>
            <person name="Pitluck S."/>
            <person name="Chertkov O."/>
            <person name="Brettin T."/>
            <person name="Bruce D."/>
            <person name="Detter J.C."/>
            <person name="Han C."/>
            <person name="Schmutz J."/>
            <person name="Larimer F."/>
            <person name="Land M."/>
            <person name="Hauser L."/>
            <person name="Kyrpides N."/>
            <person name="Kim E."/>
            <person name="Zhao J.-S.Z."/>
            <person name="Manno D."/>
            <person name="Hawari J."/>
            <person name="Richardson P."/>
        </authorList>
    </citation>
    <scope>NUCLEOTIDE SEQUENCE [LARGE SCALE GENOMIC DNA]</scope>
    <source>
        <strain evidence="2">ATCC 700345 / ANG-SQ1</strain>
    </source>
</reference>
<dbReference type="InterPro" id="IPR025284">
    <property type="entry name" value="DUF4144"/>
</dbReference>
<dbReference type="Proteomes" id="UP000002608">
    <property type="component" value="Chromosome"/>
</dbReference>
<dbReference type="KEGG" id="spl:Spea_0691"/>
<sequence length="111" mass="12448">MNIHSLTWPIFLKQPLQDELIYLDSIEEFSEQVSLLGLLDNVFIIDTDGSSYHIKSDTLLSLCSPQLPIATLIDWVRLHASQAGHCCTSKLTANNIAQLFEIVAFIEQESS</sequence>
<proteinExistence type="predicted"/>
<dbReference type="HOGENOM" id="CLU_158707_1_0_6"/>
<dbReference type="Pfam" id="PF13642">
    <property type="entry name" value="DUF4144"/>
    <property type="match status" value="1"/>
</dbReference>
<organism evidence="1 2">
    <name type="scientific">Shewanella pealeana (strain ATCC 700345 / ANG-SQ1)</name>
    <dbReference type="NCBI Taxonomy" id="398579"/>
    <lineage>
        <taxon>Bacteria</taxon>
        <taxon>Pseudomonadati</taxon>
        <taxon>Pseudomonadota</taxon>
        <taxon>Gammaproteobacteria</taxon>
        <taxon>Alteromonadales</taxon>
        <taxon>Shewanellaceae</taxon>
        <taxon>Shewanella</taxon>
    </lineage>
</organism>
<evidence type="ECO:0000313" key="1">
    <source>
        <dbReference type="EMBL" id="ABV86018.1"/>
    </source>
</evidence>